<gene>
    <name evidence="2" type="ORF">NBG4_970011</name>
</gene>
<dbReference type="InterPro" id="IPR004942">
    <property type="entry name" value="Roadblock/LAMTOR2_dom"/>
</dbReference>
<proteinExistence type="predicted"/>
<feature type="domain" description="Roadblock/LAMTOR2" evidence="1">
    <location>
        <begin position="4"/>
        <end position="94"/>
    </location>
</feature>
<dbReference type="SUPFAM" id="SSF103196">
    <property type="entry name" value="Roadblock/LC7 domain"/>
    <property type="match status" value="1"/>
</dbReference>
<evidence type="ECO:0000259" key="1">
    <source>
        <dbReference type="SMART" id="SM00960"/>
    </source>
</evidence>
<dbReference type="Proteomes" id="UP000245125">
    <property type="component" value="Unassembled WGS sequence"/>
</dbReference>
<dbReference type="OrthoDB" id="5513490at2"/>
<accession>A0A2U3QLA4</accession>
<evidence type="ECO:0000313" key="3">
    <source>
        <dbReference type="Proteomes" id="UP000245125"/>
    </source>
</evidence>
<organism evidence="2 3">
    <name type="scientific">Candidatus Sulfobium mesophilum</name>
    <dbReference type="NCBI Taxonomy" id="2016548"/>
    <lineage>
        <taxon>Bacteria</taxon>
        <taxon>Pseudomonadati</taxon>
        <taxon>Nitrospirota</taxon>
        <taxon>Nitrospiria</taxon>
        <taxon>Nitrospirales</taxon>
        <taxon>Nitrospiraceae</taxon>
        <taxon>Candidatus Sulfobium</taxon>
    </lineage>
</organism>
<protein>
    <recommendedName>
        <fullName evidence="1">Roadblock/LAMTOR2 domain-containing protein</fullName>
    </recommendedName>
</protein>
<name>A0A2U3QLA4_9BACT</name>
<evidence type="ECO:0000313" key="2">
    <source>
        <dbReference type="EMBL" id="SPQ02184.1"/>
    </source>
</evidence>
<sequence length="118" mass="12762">MSFTEVLRDTVARVDGAVSAMIIASDGIPVEEYVSEKLIDLTGLGAEASAMIRDIGLAAENLGLGEAREFSIISDTCGIIMRRINSEYYFALVIKPEGNFGKGRFVLKTAIPKIEGEF</sequence>
<dbReference type="AlphaFoldDB" id="A0A2U3QLA4"/>
<keyword evidence="3" id="KW-1185">Reference proteome</keyword>
<dbReference type="EMBL" id="OUUY01000149">
    <property type="protein sequence ID" value="SPQ02184.1"/>
    <property type="molecule type" value="Genomic_DNA"/>
</dbReference>
<reference evidence="3" key="1">
    <citation type="submission" date="2018-03" db="EMBL/GenBank/DDBJ databases">
        <authorList>
            <person name="Zecchin S."/>
        </authorList>
    </citation>
    <scope>NUCLEOTIDE SEQUENCE [LARGE SCALE GENOMIC DNA]</scope>
</reference>
<dbReference type="Gene3D" id="3.30.450.30">
    <property type="entry name" value="Dynein light chain 2a, cytoplasmic"/>
    <property type="match status" value="1"/>
</dbReference>
<dbReference type="SMART" id="SM00960">
    <property type="entry name" value="Robl_LC7"/>
    <property type="match status" value="1"/>
</dbReference>